<dbReference type="Gene3D" id="3.30.40.10">
    <property type="entry name" value="Zinc/RING finger domain, C3HC4 (zinc finger)"/>
    <property type="match status" value="1"/>
</dbReference>
<feature type="domain" description="SP-RING-type" evidence="7">
    <location>
        <begin position="317"/>
        <end position="405"/>
    </location>
</feature>
<evidence type="ECO:0000259" key="8">
    <source>
        <dbReference type="PROSITE" id="PS51401"/>
    </source>
</evidence>
<organism evidence="9 10">
    <name type="scientific">Symbiodinium natans</name>
    <dbReference type="NCBI Taxonomy" id="878477"/>
    <lineage>
        <taxon>Eukaryota</taxon>
        <taxon>Sar</taxon>
        <taxon>Alveolata</taxon>
        <taxon>Dinophyceae</taxon>
        <taxon>Suessiales</taxon>
        <taxon>Symbiodiniaceae</taxon>
        <taxon>Symbiodinium</taxon>
    </lineage>
</organism>
<evidence type="ECO:0000256" key="4">
    <source>
        <dbReference type="ARBA" id="ARBA00022833"/>
    </source>
</evidence>
<sequence>MKVTLKFEEASTEDRYMTLRLTLPQKYVNGANKEVVKLFVDHYNKKHAETPLSADELHLKIVGGIHLDNEERVRDSLSNGDECYLLGKDSEGPAPKRQEPEKGYHCTPAAPSTTTAKQAVKNADGKVRCKNFGCQKMFDPDGPPQECVHHKAAPIFHETAKWWSCCPDRKAYEFEEFMNIPGCTQGFCSSESQGKKAHSARDGVSESSQPERHLWPHSMRVLLDGVELVRVDPPDDQRRPDSPLKLRPPNKAGGHVFQLFAGAAPPRLMSGAANAKDFVLCLLVTRPRRSVADLLDECRQRSAIPVGASWKLLAELRQAEVGVRSNTPWQQPLRCPLTQERLAEPARGMHCQHLQCFELEAFLITAAAMPFQRRWRCPICDLPLQPGQLATCDLTRRCLTSGFGV</sequence>
<gene>
    <name evidence="9" type="primary">ITGB1BP2</name>
    <name evidence="9" type="ORF">SNAT2548_LOCUS4523</name>
</gene>
<evidence type="ECO:0000256" key="2">
    <source>
        <dbReference type="ARBA" id="ARBA00022737"/>
    </source>
</evidence>
<dbReference type="InterPro" id="IPR039790">
    <property type="entry name" value="CHRD1"/>
</dbReference>
<feature type="compositionally biased region" description="Basic and acidic residues" evidence="6">
    <location>
        <begin position="88"/>
        <end position="104"/>
    </location>
</feature>
<comment type="caution">
    <text evidence="9">The sequence shown here is derived from an EMBL/GenBank/DDBJ whole genome shotgun (WGS) entry which is preliminary data.</text>
</comment>
<dbReference type="GO" id="GO:0008270">
    <property type="term" value="F:zinc ion binding"/>
    <property type="evidence" value="ECO:0007669"/>
    <property type="project" value="UniProtKB-KW"/>
</dbReference>
<dbReference type="PANTHER" id="PTHR46983">
    <property type="entry name" value="CYSTEINE AND HISTIDINE-RICH DOMAIN-CONTAINING PROTEIN 1"/>
    <property type="match status" value="1"/>
</dbReference>
<dbReference type="CDD" id="cd16650">
    <property type="entry name" value="SP-RING_PIAS-like"/>
    <property type="match status" value="1"/>
</dbReference>
<dbReference type="Gene3D" id="4.10.1130.20">
    <property type="match status" value="1"/>
</dbReference>
<keyword evidence="1" id="KW-0479">Metal-binding</keyword>
<evidence type="ECO:0000256" key="3">
    <source>
        <dbReference type="ARBA" id="ARBA00022771"/>
    </source>
</evidence>
<dbReference type="Proteomes" id="UP000604046">
    <property type="component" value="Unassembled WGS sequence"/>
</dbReference>
<dbReference type="PROSITE" id="PS51401">
    <property type="entry name" value="CHORD"/>
    <property type="match status" value="1"/>
</dbReference>
<reference evidence="9" key="1">
    <citation type="submission" date="2021-02" db="EMBL/GenBank/DDBJ databases">
        <authorList>
            <person name="Dougan E. K."/>
            <person name="Rhodes N."/>
            <person name="Thang M."/>
            <person name="Chan C."/>
        </authorList>
    </citation>
    <scope>NUCLEOTIDE SEQUENCE</scope>
</reference>
<evidence type="ECO:0000256" key="1">
    <source>
        <dbReference type="ARBA" id="ARBA00022723"/>
    </source>
</evidence>
<evidence type="ECO:0000256" key="6">
    <source>
        <dbReference type="SAM" id="MobiDB-lite"/>
    </source>
</evidence>
<feature type="region of interest" description="Disordered" evidence="6">
    <location>
        <begin position="87"/>
        <end position="111"/>
    </location>
</feature>
<dbReference type="Pfam" id="PF04968">
    <property type="entry name" value="CHORD"/>
    <property type="match status" value="1"/>
</dbReference>
<feature type="compositionally biased region" description="Basic and acidic residues" evidence="6">
    <location>
        <begin position="231"/>
        <end position="244"/>
    </location>
</feature>
<dbReference type="OrthoDB" id="407288at2759"/>
<keyword evidence="10" id="KW-1185">Reference proteome</keyword>
<evidence type="ECO:0000313" key="9">
    <source>
        <dbReference type="EMBL" id="CAE7037771.1"/>
    </source>
</evidence>
<dbReference type="Pfam" id="PF02891">
    <property type="entry name" value="zf-MIZ"/>
    <property type="match status" value="1"/>
</dbReference>
<keyword evidence="2" id="KW-0677">Repeat</keyword>
<dbReference type="PANTHER" id="PTHR46983:SF3">
    <property type="entry name" value="CHPADIPLOID STATE MAINTENANCE PROTEIN CHPA"/>
    <property type="match status" value="1"/>
</dbReference>
<feature type="region of interest" description="Disordered" evidence="6">
    <location>
        <begin position="231"/>
        <end position="250"/>
    </location>
</feature>
<dbReference type="InterPro" id="IPR007051">
    <property type="entry name" value="CHORD_dom"/>
</dbReference>
<dbReference type="PROSITE" id="PS51044">
    <property type="entry name" value="ZF_SP_RING"/>
    <property type="match status" value="1"/>
</dbReference>
<name>A0A812IGM2_9DINO</name>
<dbReference type="InterPro" id="IPR013083">
    <property type="entry name" value="Znf_RING/FYVE/PHD"/>
</dbReference>
<dbReference type="AlphaFoldDB" id="A0A812IGM2"/>
<proteinExistence type="predicted"/>
<evidence type="ECO:0000259" key="7">
    <source>
        <dbReference type="PROSITE" id="PS51044"/>
    </source>
</evidence>
<accession>A0A812IGM2</accession>
<evidence type="ECO:0000313" key="10">
    <source>
        <dbReference type="Proteomes" id="UP000604046"/>
    </source>
</evidence>
<feature type="domain" description="CHORD" evidence="8">
    <location>
        <begin position="129"/>
        <end position="198"/>
    </location>
</feature>
<dbReference type="InterPro" id="IPR004181">
    <property type="entry name" value="Znf_MIZ"/>
</dbReference>
<keyword evidence="4" id="KW-0862">Zinc</keyword>
<dbReference type="EMBL" id="CAJNDS010000280">
    <property type="protein sequence ID" value="CAE7037771.1"/>
    <property type="molecule type" value="Genomic_DNA"/>
</dbReference>
<keyword evidence="3 5" id="KW-0863">Zinc-finger</keyword>
<evidence type="ECO:0000256" key="5">
    <source>
        <dbReference type="PROSITE-ProRule" id="PRU00452"/>
    </source>
</evidence>
<protein>
    <submittedName>
        <fullName evidence="9">ITGB1BP2 protein</fullName>
    </submittedName>
</protein>